<dbReference type="RefSeq" id="WP_187572619.1">
    <property type="nucleotide sequence ID" value="NZ_CP060731.1"/>
</dbReference>
<dbReference type="EMBL" id="CP060731">
    <property type="protein sequence ID" value="QNN76895.1"/>
    <property type="molecule type" value="Genomic_DNA"/>
</dbReference>
<dbReference type="InterPro" id="IPR011006">
    <property type="entry name" value="CheY-like_superfamily"/>
</dbReference>
<dbReference type="InterPro" id="IPR016032">
    <property type="entry name" value="Sig_transdc_resp-reg_C-effctor"/>
</dbReference>
<dbReference type="CDD" id="cd06170">
    <property type="entry name" value="LuxR_C_like"/>
    <property type="match status" value="1"/>
</dbReference>
<feature type="domain" description="Response regulatory" evidence="4">
    <location>
        <begin position="1"/>
        <end position="114"/>
    </location>
</feature>
<dbReference type="InterPro" id="IPR000792">
    <property type="entry name" value="Tscrpt_reg_LuxR_C"/>
</dbReference>
<evidence type="ECO:0000313" key="6">
    <source>
        <dbReference type="Proteomes" id="UP000515838"/>
    </source>
</evidence>
<name>A0A7G9T9X0_PSEMX</name>
<dbReference type="SUPFAM" id="SSF52172">
    <property type="entry name" value="CheY-like"/>
    <property type="match status" value="1"/>
</dbReference>
<dbReference type="InterPro" id="IPR001789">
    <property type="entry name" value="Sig_transdc_resp-reg_receiver"/>
</dbReference>
<dbReference type="AlphaFoldDB" id="A0A7G9T9X0"/>
<dbReference type="Pfam" id="PF00196">
    <property type="entry name" value="GerE"/>
    <property type="match status" value="1"/>
</dbReference>
<dbReference type="Proteomes" id="UP000515838">
    <property type="component" value="Chromosome"/>
</dbReference>
<feature type="domain" description="HTH luxR-type" evidence="3">
    <location>
        <begin position="134"/>
        <end position="199"/>
    </location>
</feature>
<gene>
    <name evidence="5" type="ORF">IAE60_13215</name>
</gene>
<dbReference type="PROSITE" id="PS50043">
    <property type="entry name" value="HTH_LUXR_2"/>
    <property type="match status" value="1"/>
</dbReference>
<sequence>MDDQPVFRLGLSHVLAEFQHPRGLLELGSADELEARRLRAEDIGLVLLSLNGPVASGLDELARVHRAVPELSSIVLPTHCHPHIIDQCRKIGASGCLSKTSSESMLRSAVTTVMSGGTWFRSQERMAGSQDAALALQMAELTPKQRRVLELVAKGLSNRQIGAELGAAENTVKCHVVAILSKLECRSRTQAALLMNASRLEHQVA</sequence>
<dbReference type="GO" id="GO:0006355">
    <property type="term" value="P:regulation of DNA-templated transcription"/>
    <property type="evidence" value="ECO:0007669"/>
    <property type="project" value="InterPro"/>
</dbReference>
<proteinExistence type="predicted"/>
<dbReference type="PRINTS" id="PR00038">
    <property type="entry name" value="HTHLUXR"/>
</dbReference>
<dbReference type="GO" id="GO:0000160">
    <property type="term" value="P:phosphorelay signal transduction system"/>
    <property type="evidence" value="ECO:0007669"/>
    <property type="project" value="InterPro"/>
</dbReference>
<accession>A0A7G9T9X0</accession>
<reference evidence="5 6" key="1">
    <citation type="submission" date="2020-08" db="EMBL/GenBank/DDBJ databases">
        <title>Streptomycin Non-resistant strain, P. mexicana.</title>
        <authorList>
            <person name="Ganesh-Kumar S."/>
            <person name="Zhe T."/>
            <person name="Yu Z."/>
            <person name="Min Y."/>
        </authorList>
    </citation>
    <scope>NUCLEOTIDE SEQUENCE [LARGE SCALE GENOMIC DNA]</scope>
    <source>
        <strain evidence="5 6">GTZY2</strain>
    </source>
</reference>
<dbReference type="PANTHER" id="PTHR45566:SF1">
    <property type="entry name" value="HTH-TYPE TRANSCRIPTIONAL REGULATOR YHJB-RELATED"/>
    <property type="match status" value="1"/>
</dbReference>
<dbReference type="PANTHER" id="PTHR45566">
    <property type="entry name" value="HTH-TYPE TRANSCRIPTIONAL REGULATOR YHJB-RELATED"/>
    <property type="match status" value="1"/>
</dbReference>
<dbReference type="GeneID" id="81471937"/>
<dbReference type="SMART" id="SM00421">
    <property type="entry name" value="HTH_LUXR"/>
    <property type="match status" value="1"/>
</dbReference>
<protein>
    <submittedName>
        <fullName evidence="5">Response regulator transcription factor</fullName>
    </submittedName>
</protein>
<evidence type="ECO:0000313" key="5">
    <source>
        <dbReference type="EMBL" id="QNN76895.1"/>
    </source>
</evidence>
<comment type="caution">
    <text evidence="2">Lacks conserved residue(s) required for the propagation of feature annotation.</text>
</comment>
<dbReference type="SUPFAM" id="SSF46894">
    <property type="entry name" value="C-terminal effector domain of the bipartite response regulators"/>
    <property type="match status" value="1"/>
</dbReference>
<evidence type="ECO:0000256" key="2">
    <source>
        <dbReference type="PROSITE-ProRule" id="PRU00169"/>
    </source>
</evidence>
<dbReference type="Gene3D" id="3.40.50.2300">
    <property type="match status" value="1"/>
</dbReference>
<keyword evidence="1" id="KW-0238">DNA-binding</keyword>
<dbReference type="GO" id="GO:0003677">
    <property type="term" value="F:DNA binding"/>
    <property type="evidence" value="ECO:0007669"/>
    <property type="project" value="UniProtKB-KW"/>
</dbReference>
<dbReference type="InterPro" id="IPR051015">
    <property type="entry name" value="EvgA-like"/>
</dbReference>
<evidence type="ECO:0000259" key="4">
    <source>
        <dbReference type="PROSITE" id="PS50110"/>
    </source>
</evidence>
<dbReference type="PROSITE" id="PS50110">
    <property type="entry name" value="RESPONSE_REGULATORY"/>
    <property type="match status" value="1"/>
</dbReference>
<evidence type="ECO:0000256" key="1">
    <source>
        <dbReference type="ARBA" id="ARBA00023125"/>
    </source>
</evidence>
<organism evidence="5 6">
    <name type="scientific">Pseudoxanthomonas mexicana</name>
    <dbReference type="NCBI Taxonomy" id="128785"/>
    <lineage>
        <taxon>Bacteria</taxon>
        <taxon>Pseudomonadati</taxon>
        <taxon>Pseudomonadota</taxon>
        <taxon>Gammaproteobacteria</taxon>
        <taxon>Lysobacterales</taxon>
        <taxon>Lysobacteraceae</taxon>
        <taxon>Pseudoxanthomonas</taxon>
    </lineage>
</organism>
<evidence type="ECO:0000259" key="3">
    <source>
        <dbReference type="PROSITE" id="PS50043"/>
    </source>
</evidence>